<evidence type="ECO:0000256" key="7">
    <source>
        <dbReference type="ARBA" id="ARBA00023136"/>
    </source>
</evidence>
<evidence type="ECO:0000256" key="3">
    <source>
        <dbReference type="ARBA" id="ARBA00021717"/>
    </source>
</evidence>
<evidence type="ECO:0000256" key="2">
    <source>
        <dbReference type="ARBA" id="ARBA00009772"/>
    </source>
</evidence>
<dbReference type="InterPro" id="IPR006303">
    <property type="entry name" value="FliR"/>
</dbReference>
<feature type="transmembrane region" description="Helical" evidence="10">
    <location>
        <begin position="211"/>
        <end position="233"/>
    </location>
</feature>
<evidence type="ECO:0000313" key="12">
    <source>
        <dbReference type="Proteomes" id="UP000509568"/>
    </source>
</evidence>
<reference evidence="11 12" key="1">
    <citation type="submission" date="2020-06" db="EMBL/GenBank/DDBJ databases">
        <title>Pseudomonas eucalypticola sp. nov., an endophyte of Eucalyptus dunnii leaves with biocontrol ability of eucalyptus leaf blight.</title>
        <authorList>
            <person name="Liu Y."/>
            <person name="Song Z."/>
            <person name="Zeng H."/>
            <person name="Lu M."/>
            <person name="Wang X."/>
            <person name="Lian X."/>
            <person name="Zhang Q."/>
        </authorList>
    </citation>
    <scope>NUCLEOTIDE SEQUENCE [LARGE SCALE GENOMIC DNA]</scope>
    <source>
        <strain evidence="11 12">NP-1</strain>
    </source>
</reference>
<evidence type="ECO:0000256" key="5">
    <source>
        <dbReference type="ARBA" id="ARBA00022692"/>
    </source>
</evidence>
<feature type="transmembrane region" description="Helical" evidence="10">
    <location>
        <begin position="180"/>
        <end position="205"/>
    </location>
</feature>
<dbReference type="NCBIfam" id="TIGR01400">
    <property type="entry name" value="fliR"/>
    <property type="match status" value="1"/>
</dbReference>
<organism evidence="11 12">
    <name type="scientific">Pseudomonas eucalypticola</name>
    <dbReference type="NCBI Taxonomy" id="2599595"/>
    <lineage>
        <taxon>Bacteria</taxon>
        <taxon>Pseudomonadati</taxon>
        <taxon>Pseudomonadota</taxon>
        <taxon>Gammaproteobacteria</taxon>
        <taxon>Pseudomonadales</taxon>
        <taxon>Pseudomonadaceae</taxon>
        <taxon>Pseudomonas</taxon>
    </lineage>
</organism>
<dbReference type="GO" id="GO:0044780">
    <property type="term" value="P:bacterial-type flagellum assembly"/>
    <property type="evidence" value="ECO:0007669"/>
    <property type="project" value="UniProtKB-UniRule"/>
</dbReference>
<evidence type="ECO:0000256" key="1">
    <source>
        <dbReference type="ARBA" id="ARBA00002578"/>
    </source>
</evidence>
<feature type="transmembrane region" description="Helical" evidence="10">
    <location>
        <begin position="12"/>
        <end position="29"/>
    </location>
</feature>
<keyword evidence="11" id="KW-0969">Cilium</keyword>
<feature type="transmembrane region" description="Helical" evidence="10">
    <location>
        <begin position="41"/>
        <end position="58"/>
    </location>
</feature>
<feature type="transmembrane region" description="Helical" evidence="10">
    <location>
        <begin position="129"/>
        <end position="148"/>
    </location>
</feature>
<accession>A0A7D5DBB9</accession>
<dbReference type="GO" id="GO:0006605">
    <property type="term" value="P:protein targeting"/>
    <property type="evidence" value="ECO:0007669"/>
    <property type="project" value="UniProtKB-UniRule"/>
</dbReference>
<dbReference type="PANTHER" id="PTHR30065:SF8">
    <property type="entry name" value="FLAGELLAR BIOSYNTHETIC PROTEIN FLIR"/>
    <property type="match status" value="1"/>
</dbReference>
<keyword evidence="7 10" id="KW-0472">Membrane</keyword>
<evidence type="ECO:0000256" key="10">
    <source>
        <dbReference type="RuleBase" id="RU362071"/>
    </source>
</evidence>
<evidence type="ECO:0000256" key="4">
    <source>
        <dbReference type="ARBA" id="ARBA00022475"/>
    </source>
</evidence>
<dbReference type="GO" id="GO:0005886">
    <property type="term" value="C:plasma membrane"/>
    <property type="evidence" value="ECO:0007669"/>
    <property type="project" value="UniProtKB-SubCell"/>
</dbReference>
<evidence type="ECO:0000256" key="8">
    <source>
        <dbReference type="ARBA" id="ARBA00023143"/>
    </source>
</evidence>
<dbReference type="RefSeq" id="WP_176572204.1">
    <property type="nucleotide sequence ID" value="NZ_CP056030.1"/>
</dbReference>
<dbReference type="GO" id="GO:0009425">
    <property type="term" value="C:bacterial-type flagellum basal body"/>
    <property type="evidence" value="ECO:0007669"/>
    <property type="project" value="UniProtKB-SubCell"/>
</dbReference>
<keyword evidence="11" id="KW-0966">Cell projection</keyword>
<proteinExistence type="inferred from homology"/>
<protein>
    <recommendedName>
        <fullName evidence="3 9">Flagellar biosynthetic protein FliR</fullName>
    </recommendedName>
</protein>
<keyword evidence="11" id="KW-0282">Flagellum</keyword>
<sequence length="263" mass="28355">MLDIDSGQLQQWLALFFWPLCRIAAFMLVDPLLGHTIIPNSVKIGLALLLSVLLSPVLPPMPDVAIVSWEGLGIAVEQLLIGASLGMVMRVTLAAVEMAGEICGMQMGLAFASFYSAESNTNTMVLSRLLSMTTLLMFLALDGHLLVLRLLASTFQSLPVGNLHFDPSSWEMVARYGSRVFLTGLLLALPMVAALLIINLAMGILNRAAPQLTVFAVGFPVTLSTGLVLIMALTSHLGHFIQLLLDESLHFMQMLVGNMIVPG</sequence>
<keyword evidence="5 10" id="KW-0812">Transmembrane</keyword>
<comment type="similarity">
    <text evidence="2 10">Belongs to the FliR/MopE/SpaR family.</text>
</comment>
<comment type="function">
    <text evidence="1 10">Role in flagellar biosynthesis.</text>
</comment>
<gene>
    <name evidence="11" type="primary">fliR</name>
    <name evidence="11" type="ORF">HWQ56_27465</name>
</gene>
<dbReference type="Pfam" id="PF01311">
    <property type="entry name" value="Bac_export_1"/>
    <property type="match status" value="1"/>
</dbReference>
<feature type="transmembrane region" description="Helical" evidence="10">
    <location>
        <begin position="98"/>
        <end position="117"/>
    </location>
</feature>
<comment type="subcellular location">
    <subcellularLocation>
        <location evidence="10">Cell membrane</location>
        <topology evidence="10">Multi-pass membrane protein</topology>
    </subcellularLocation>
    <subcellularLocation>
        <location evidence="10">Bacterial flagellum basal body</location>
    </subcellularLocation>
</comment>
<dbReference type="InterPro" id="IPR002010">
    <property type="entry name" value="T3SS_IM_R"/>
</dbReference>
<evidence type="ECO:0000313" key="11">
    <source>
        <dbReference type="EMBL" id="QKZ07318.1"/>
    </source>
</evidence>
<dbReference type="PANTHER" id="PTHR30065">
    <property type="entry name" value="FLAGELLAR BIOSYNTHETIC PROTEIN FLIR"/>
    <property type="match status" value="1"/>
</dbReference>
<dbReference type="Proteomes" id="UP000509568">
    <property type="component" value="Chromosome"/>
</dbReference>
<dbReference type="EMBL" id="CP056030">
    <property type="protein sequence ID" value="QKZ07318.1"/>
    <property type="molecule type" value="Genomic_DNA"/>
</dbReference>
<dbReference type="AlphaFoldDB" id="A0A7D5DBB9"/>
<dbReference type="PRINTS" id="PR00953">
    <property type="entry name" value="TYPE3IMRPROT"/>
</dbReference>
<keyword evidence="8 10" id="KW-0975">Bacterial flagellum</keyword>
<keyword evidence="4 10" id="KW-1003">Cell membrane</keyword>
<keyword evidence="6 10" id="KW-1133">Transmembrane helix</keyword>
<keyword evidence="12" id="KW-1185">Reference proteome</keyword>
<evidence type="ECO:0000256" key="6">
    <source>
        <dbReference type="ARBA" id="ARBA00022989"/>
    </source>
</evidence>
<dbReference type="KEGG" id="pez:HWQ56_27465"/>
<evidence type="ECO:0000256" key="9">
    <source>
        <dbReference type="NCBIfam" id="TIGR01400"/>
    </source>
</evidence>
<name>A0A7D5DBB9_9PSED</name>